<reference evidence="2" key="1">
    <citation type="submission" date="2019-12" db="EMBL/GenBank/DDBJ databases">
        <authorList>
            <person name="Cremers G."/>
        </authorList>
    </citation>
    <scope>NUCLEOTIDE SEQUENCE</scope>
    <source>
        <strain evidence="2">Mbul1</strain>
    </source>
</reference>
<proteinExistence type="predicted"/>
<protein>
    <submittedName>
        <fullName evidence="2">Hydrolase MhqD</fullName>
        <ecNumber evidence="2">3.1.-.-</ecNumber>
    </submittedName>
</protein>
<dbReference type="InterPro" id="IPR000073">
    <property type="entry name" value="AB_hydrolase_1"/>
</dbReference>
<dbReference type="AlphaFoldDB" id="A0A679IK30"/>
<dbReference type="EMBL" id="LR743504">
    <property type="protein sequence ID" value="CAA2100356.1"/>
    <property type="molecule type" value="Genomic_DNA"/>
</dbReference>
<dbReference type="Gene3D" id="3.40.50.1820">
    <property type="entry name" value="alpha/beta hydrolase"/>
    <property type="match status" value="1"/>
</dbReference>
<accession>A0A679IK30</accession>
<feature type="domain" description="AB hydrolase-1" evidence="1">
    <location>
        <begin position="80"/>
        <end position="136"/>
    </location>
</feature>
<keyword evidence="2" id="KW-0378">Hydrolase</keyword>
<dbReference type="EC" id="3.1.-.-" evidence="2"/>
<dbReference type="GO" id="GO:0016787">
    <property type="term" value="F:hydrolase activity"/>
    <property type="evidence" value="ECO:0007669"/>
    <property type="project" value="UniProtKB-KW"/>
</dbReference>
<dbReference type="SUPFAM" id="SSF53474">
    <property type="entry name" value="alpha/beta-Hydrolases"/>
    <property type="match status" value="1"/>
</dbReference>
<name>A0A679IK30_9HYPH</name>
<organism evidence="2">
    <name type="scientific">Methylobacterium bullatum</name>
    <dbReference type="NCBI Taxonomy" id="570505"/>
    <lineage>
        <taxon>Bacteria</taxon>
        <taxon>Pseudomonadati</taxon>
        <taxon>Pseudomonadota</taxon>
        <taxon>Alphaproteobacteria</taxon>
        <taxon>Hyphomicrobiales</taxon>
        <taxon>Methylobacteriaceae</taxon>
        <taxon>Methylobacterium</taxon>
    </lineage>
</organism>
<gene>
    <name evidence="2" type="primary">mhqD</name>
    <name evidence="2" type="ORF">MBUL_00629</name>
</gene>
<dbReference type="InterPro" id="IPR029058">
    <property type="entry name" value="AB_hydrolase_fold"/>
</dbReference>
<dbReference type="Pfam" id="PF00561">
    <property type="entry name" value="Abhydrolase_1"/>
    <property type="match status" value="1"/>
</dbReference>
<evidence type="ECO:0000313" key="2">
    <source>
        <dbReference type="EMBL" id="CAA2100356.1"/>
    </source>
</evidence>
<sequence>MTKLSFTHRFEPATVAGSPPLLLLHGTGGDESDLLPLGRAVAPGSALLSPRGPVLENGMPRFFRRLAEGVFDEADLRRRARDLADFVTEAREAYGIAAPVALGFSNGANIAAALLLLHPGVLAGAALLRPMMPLAEPPVPDLTGTPVLMLSGMADPIVPAGNAARLAGILGRAGADVAHDIQPAGHGLGQADVTAVQAWLARLVEGEGTEARRLR</sequence>
<evidence type="ECO:0000259" key="1">
    <source>
        <dbReference type="Pfam" id="PF00561"/>
    </source>
</evidence>